<dbReference type="InterPro" id="IPR029056">
    <property type="entry name" value="Ribokinase-like"/>
</dbReference>
<organism evidence="8 9">
    <name type="scientific">Aminithiophilus ramosus</name>
    <dbReference type="NCBI Taxonomy" id="3029084"/>
    <lineage>
        <taxon>Bacteria</taxon>
        <taxon>Thermotogati</taxon>
        <taxon>Synergistota</taxon>
        <taxon>Synergistia</taxon>
        <taxon>Synergistales</taxon>
        <taxon>Aminithiophilaceae</taxon>
        <taxon>Aminithiophilus</taxon>
    </lineage>
</organism>
<keyword evidence="2 6" id="KW-0808">Transferase</keyword>
<evidence type="ECO:0000256" key="5">
    <source>
        <dbReference type="ARBA" id="ARBA00022840"/>
    </source>
</evidence>
<keyword evidence="9" id="KW-1185">Reference proteome</keyword>
<evidence type="ECO:0000256" key="3">
    <source>
        <dbReference type="ARBA" id="ARBA00022741"/>
    </source>
</evidence>
<dbReference type="PANTHER" id="PTHR46566:SF1">
    <property type="entry name" value="1-PHOSPHOFRUCTOKINASE"/>
    <property type="match status" value="1"/>
</dbReference>
<dbReference type="PIRSF" id="PIRSF000535">
    <property type="entry name" value="1PFK/6PFK/LacC"/>
    <property type="match status" value="1"/>
</dbReference>
<dbReference type="SUPFAM" id="SSF53613">
    <property type="entry name" value="Ribokinase-like"/>
    <property type="match status" value="1"/>
</dbReference>
<dbReference type="PANTHER" id="PTHR46566">
    <property type="entry name" value="1-PHOSPHOFRUCTOKINASE-RELATED"/>
    <property type="match status" value="1"/>
</dbReference>
<feature type="domain" description="Carbohydrate kinase PfkB" evidence="7">
    <location>
        <begin position="27"/>
        <end position="280"/>
    </location>
</feature>
<evidence type="ECO:0000313" key="9">
    <source>
        <dbReference type="Proteomes" id="UP000671879"/>
    </source>
</evidence>
<dbReference type="Gene3D" id="3.40.1190.20">
    <property type="match status" value="1"/>
</dbReference>
<dbReference type="AlphaFoldDB" id="A0A9Q7AKR7"/>
<evidence type="ECO:0000313" key="8">
    <source>
        <dbReference type="EMBL" id="QTX31303.1"/>
    </source>
</evidence>
<gene>
    <name evidence="8" type="ORF">KAR29_07840</name>
</gene>
<evidence type="ECO:0000259" key="7">
    <source>
        <dbReference type="Pfam" id="PF00294"/>
    </source>
</evidence>
<dbReference type="GO" id="GO:0008443">
    <property type="term" value="F:phosphofructokinase activity"/>
    <property type="evidence" value="ECO:0007669"/>
    <property type="project" value="TreeGrafter"/>
</dbReference>
<dbReference type="GO" id="GO:0005524">
    <property type="term" value="F:ATP binding"/>
    <property type="evidence" value="ECO:0007669"/>
    <property type="project" value="UniProtKB-KW"/>
</dbReference>
<dbReference type="RefSeq" id="WP_274372453.1">
    <property type="nucleotide sequence ID" value="NZ_CP072943.1"/>
</dbReference>
<dbReference type="InterPro" id="IPR017583">
    <property type="entry name" value="Tagatose/fructose_Pkinase"/>
</dbReference>
<evidence type="ECO:0000256" key="4">
    <source>
        <dbReference type="ARBA" id="ARBA00022777"/>
    </source>
</evidence>
<evidence type="ECO:0000256" key="1">
    <source>
        <dbReference type="ARBA" id="ARBA00010688"/>
    </source>
</evidence>
<keyword evidence="5" id="KW-0067">ATP-binding</keyword>
<dbReference type="Pfam" id="PF00294">
    <property type="entry name" value="PfkB"/>
    <property type="match status" value="1"/>
</dbReference>
<protein>
    <submittedName>
        <fullName evidence="8">1-phosphofructokinase family hexose kinase</fullName>
    </submittedName>
</protein>
<dbReference type="Proteomes" id="UP000671879">
    <property type="component" value="Chromosome"/>
</dbReference>
<name>A0A9Q7AKR7_9BACT</name>
<proteinExistence type="inferred from homology"/>
<dbReference type="EMBL" id="CP072943">
    <property type="protein sequence ID" value="QTX31303.1"/>
    <property type="molecule type" value="Genomic_DNA"/>
</dbReference>
<dbReference type="GO" id="GO:0005829">
    <property type="term" value="C:cytosol"/>
    <property type="evidence" value="ECO:0007669"/>
    <property type="project" value="TreeGrafter"/>
</dbReference>
<accession>A0A9Q7AKR7</accession>
<dbReference type="NCBIfam" id="TIGR03168">
    <property type="entry name" value="1-PFK"/>
    <property type="match status" value="1"/>
</dbReference>
<comment type="similarity">
    <text evidence="1">Belongs to the carbohydrate kinase PfkB family.</text>
</comment>
<evidence type="ECO:0000256" key="2">
    <source>
        <dbReference type="ARBA" id="ARBA00022679"/>
    </source>
</evidence>
<keyword evidence="4" id="KW-0418">Kinase</keyword>
<keyword evidence="3" id="KW-0547">Nucleotide-binding</keyword>
<evidence type="ECO:0000256" key="6">
    <source>
        <dbReference type="PIRNR" id="PIRNR000535"/>
    </source>
</evidence>
<dbReference type="CDD" id="cd01164">
    <property type="entry name" value="FruK_PfkB_like"/>
    <property type="match status" value="1"/>
</dbReference>
<sequence>MIVTVTLNPAIDEEYVVPDFAPGGWFRATKIDRSPGGKGVNVSLVLKQLGYDSAAMGFLAGFNGEYVRDSLKRLGLTTNFVHTRGETRTNVYVVDEVSHVETGVAEAGPYITEEALGRFLINYKRLLKRADCVLFGGSLPPGVPQDIYRELIVLAREAGVVTFIDAAGAPLMAGLEGIPSFAKVDHRFMSRVAGVRLNSLDNLIEVVSGLHERGVLWAVANYRTCGDVFFTPEGIFLGEFGRKGIVSLFGSDDALMAGLTVGHLERMTVEASIRFALACAWENALHVEKGCRSRKAVEDLLEKVHVERLE</sequence>
<reference evidence="9" key="1">
    <citation type="submission" date="2021-04" db="EMBL/GenBank/DDBJ databases">
        <title>A novel Synergistetes isolate from a pyrite-forming mixed culture.</title>
        <authorList>
            <person name="Bunk B."/>
            <person name="Sproer C."/>
            <person name="Spring S."/>
            <person name="Pester M."/>
        </authorList>
    </citation>
    <scope>NUCLEOTIDE SEQUENCE [LARGE SCALE GENOMIC DNA]</scope>
    <source>
        <strain evidence="9">J.5.4.2-T.3.5.2</strain>
    </source>
</reference>
<dbReference type="InterPro" id="IPR011611">
    <property type="entry name" value="PfkB_dom"/>
</dbReference>
<dbReference type="KEGG" id="aram:KAR29_07840"/>